<dbReference type="Proteomes" id="UP001165092">
    <property type="component" value="Unassembled WGS sequence"/>
</dbReference>
<dbReference type="EMBL" id="BSQG01000015">
    <property type="protein sequence ID" value="GLU50465.1"/>
    <property type="molecule type" value="Genomic_DNA"/>
</dbReference>
<dbReference type="SUPFAM" id="SSF140453">
    <property type="entry name" value="EsxAB dimer-like"/>
    <property type="match status" value="1"/>
</dbReference>
<comment type="caution">
    <text evidence="1">The sequence shown here is derived from an EMBL/GenBank/DDBJ whole genome shotgun (WGS) entry which is preliminary data.</text>
</comment>
<accession>A0A9W6ULV8</accession>
<dbReference type="InterPro" id="IPR010310">
    <property type="entry name" value="T7SS_ESAT-6-like"/>
</dbReference>
<dbReference type="RefSeq" id="WP_285762002.1">
    <property type="nucleotide sequence ID" value="NZ_BSQG01000015.1"/>
</dbReference>
<protein>
    <recommendedName>
        <fullName evidence="3">ESAT-6-like protein</fullName>
    </recommendedName>
</protein>
<evidence type="ECO:0000313" key="2">
    <source>
        <dbReference type="Proteomes" id="UP001165092"/>
    </source>
</evidence>
<dbReference type="AlphaFoldDB" id="A0A9W6ULV8"/>
<evidence type="ECO:0000313" key="1">
    <source>
        <dbReference type="EMBL" id="GLU50465.1"/>
    </source>
</evidence>
<sequence length="98" mass="11239">MSDFNMTYQGIVNSGDMLRQETQTVQKAVEDLAQQMQSVRANMDGVTADQYDAKMAKWNLNLQDMNILLGKAQMSLNKILSDYQQGDHRIATRHWSQQ</sequence>
<evidence type="ECO:0008006" key="3">
    <source>
        <dbReference type="Google" id="ProtNLM"/>
    </source>
</evidence>
<organism evidence="1 2">
    <name type="scientific">Nocardiopsis ansamitocini</name>
    <dbReference type="NCBI Taxonomy" id="1670832"/>
    <lineage>
        <taxon>Bacteria</taxon>
        <taxon>Bacillati</taxon>
        <taxon>Actinomycetota</taxon>
        <taxon>Actinomycetes</taxon>
        <taxon>Streptosporangiales</taxon>
        <taxon>Nocardiopsidaceae</taxon>
        <taxon>Nocardiopsis</taxon>
    </lineage>
</organism>
<gene>
    <name evidence="1" type="ORF">Nans01_48160</name>
</gene>
<proteinExistence type="predicted"/>
<dbReference type="InterPro" id="IPR036689">
    <property type="entry name" value="ESAT-6-like_sf"/>
</dbReference>
<dbReference type="Gene3D" id="1.10.287.1060">
    <property type="entry name" value="ESAT-6-like"/>
    <property type="match status" value="1"/>
</dbReference>
<reference evidence="1" key="1">
    <citation type="submission" date="2023-02" db="EMBL/GenBank/DDBJ databases">
        <title>Nocardiopsis ansamitocini NBRC 112285.</title>
        <authorList>
            <person name="Ichikawa N."/>
            <person name="Sato H."/>
            <person name="Tonouchi N."/>
        </authorList>
    </citation>
    <scope>NUCLEOTIDE SEQUENCE</scope>
    <source>
        <strain evidence="1">NBRC 112285</strain>
    </source>
</reference>
<name>A0A9W6ULV8_9ACTN</name>
<keyword evidence="2" id="KW-1185">Reference proteome</keyword>
<dbReference type="Pfam" id="PF06013">
    <property type="entry name" value="WXG100"/>
    <property type="match status" value="1"/>
</dbReference>